<gene>
    <name evidence="1" type="ORF">ERS013201_00758</name>
</gene>
<reference evidence="1 2" key="1">
    <citation type="submission" date="2015-07" db="EMBL/GenBank/DDBJ databases">
        <authorList>
            <consortium name="Pathogen Informatics"/>
        </authorList>
    </citation>
    <scope>NUCLEOTIDE SEQUENCE [LARGE SCALE GENOMIC DNA]</scope>
    <source>
        <strain evidence="1 2">A325</strain>
    </source>
</reference>
<evidence type="ECO:0000313" key="1">
    <source>
        <dbReference type="EMBL" id="CSB71059.1"/>
    </source>
</evidence>
<accession>A0A655VN98</accession>
<dbReference type="AlphaFoldDB" id="A0A655VN98"/>
<dbReference type="Proteomes" id="UP000046067">
    <property type="component" value="Unassembled WGS sequence"/>
</dbReference>
<organism evidence="1 2">
    <name type="scientific">Vibrio cholerae</name>
    <dbReference type="NCBI Taxonomy" id="666"/>
    <lineage>
        <taxon>Bacteria</taxon>
        <taxon>Pseudomonadati</taxon>
        <taxon>Pseudomonadota</taxon>
        <taxon>Gammaproteobacteria</taxon>
        <taxon>Vibrionales</taxon>
        <taxon>Vibrionaceae</taxon>
        <taxon>Vibrio</taxon>
    </lineage>
</organism>
<dbReference type="EMBL" id="CWQJ01000003">
    <property type="protein sequence ID" value="CSB71059.1"/>
    <property type="molecule type" value="Genomic_DNA"/>
</dbReference>
<protein>
    <submittedName>
        <fullName evidence="1">Uncharacterized protein</fullName>
    </submittedName>
</protein>
<evidence type="ECO:0000313" key="2">
    <source>
        <dbReference type="Proteomes" id="UP000046067"/>
    </source>
</evidence>
<name>A0A655VN98_VIBCL</name>
<proteinExistence type="predicted"/>
<sequence>MLTSLIKRVLALFRIITRNIRRPIVVIGACFQYHTEGLIIFDDVFDTQGRGIHHTAHRATGIR</sequence>